<dbReference type="EMBL" id="QJKF01000006">
    <property type="protein sequence ID" value="PXX63067.1"/>
    <property type="molecule type" value="Genomic_DNA"/>
</dbReference>
<gene>
    <name evidence="2" type="ORF">DFR70_106121</name>
</gene>
<keyword evidence="1" id="KW-0472">Membrane</keyword>
<feature type="transmembrane region" description="Helical" evidence="1">
    <location>
        <begin position="56"/>
        <end position="78"/>
    </location>
</feature>
<feature type="transmembrane region" description="Helical" evidence="1">
    <location>
        <begin position="85"/>
        <end position="107"/>
    </location>
</feature>
<dbReference type="Proteomes" id="UP000247569">
    <property type="component" value="Unassembled WGS sequence"/>
</dbReference>
<name>A0A318JZ59_9NOCA</name>
<comment type="caution">
    <text evidence="2">The sequence shown here is derived from an EMBL/GenBank/DDBJ whole genome shotgun (WGS) entry which is preliminary data.</text>
</comment>
<keyword evidence="1" id="KW-0812">Transmembrane</keyword>
<reference evidence="2 3" key="1">
    <citation type="submission" date="2018-05" db="EMBL/GenBank/DDBJ databases">
        <title>Genomic Encyclopedia of Type Strains, Phase IV (KMG-IV): sequencing the most valuable type-strain genomes for metagenomic binning, comparative biology and taxonomic classification.</title>
        <authorList>
            <person name="Goeker M."/>
        </authorList>
    </citation>
    <scope>NUCLEOTIDE SEQUENCE [LARGE SCALE GENOMIC DNA]</scope>
    <source>
        <strain evidence="2 3">DSM 44704</strain>
    </source>
</reference>
<protein>
    <submittedName>
        <fullName evidence="2">Uncharacterized protein</fullName>
    </submittedName>
</protein>
<feature type="transmembrane region" description="Helical" evidence="1">
    <location>
        <begin position="148"/>
        <end position="165"/>
    </location>
</feature>
<evidence type="ECO:0000313" key="3">
    <source>
        <dbReference type="Proteomes" id="UP000247569"/>
    </source>
</evidence>
<dbReference type="AlphaFoldDB" id="A0A318JZ59"/>
<proteinExistence type="predicted"/>
<accession>A0A318JZ59</accession>
<evidence type="ECO:0000313" key="2">
    <source>
        <dbReference type="EMBL" id="PXX63067.1"/>
    </source>
</evidence>
<sequence length="197" mass="20474">MRAMTYASSRATAGPSGVVATTAGVLALAAALFNLWGERSVLSALRDGPHIDKSFAVFSMLGALLAASALAYGAILLLRRDETGRYILILTSGVLTVAALLALVGALTDYQPDYGIDWLAKQGSTNEAVNGVFEGLVGTLTALLHREWIASLSAAVVPLVVFLLSSSRATARWVAYQPPRHGAETSIAPADSSTADA</sequence>
<keyword evidence="1" id="KW-1133">Transmembrane helix</keyword>
<evidence type="ECO:0000256" key="1">
    <source>
        <dbReference type="SAM" id="Phobius"/>
    </source>
</evidence>
<organism evidence="2 3">
    <name type="scientific">Nocardia tenerifensis</name>
    <dbReference type="NCBI Taxonomy" id="228006"/>
    <lineage>
        <taxon>Bacteria</taxon>
        <taxon>Bacillati</taxon>
        <taxon>Actinomycetota</taxon>
        <taxon>Actinomycetes</taxon>
        <taxon>Mycobacteriales</taxon>
        <taxon>Nocardiaceae</taxon>
        <taxon>Nocardia</taxon>
    </lineage>
</organism>
<feature type="transmembrane region" description="Helical" evidence="1">
    <location>
        <begin position="12"/>
        <end position="36"/>
    </location>
</feature>
<keyword evidence="3" id="KW-1185">Reference proteome</keyword>